<gene>
    <name evidence="2" type="ORF">M413DRAFT_8750</name>
</gene>
<evidence type="ECO:0000313" key="2">
    <source>
        <dbReference type="EMBL" id="KIM45621.1"/>
    </source>
</evidence>
<dbReference type="OrthoDB" id="3261350at2759"/>
<evidence type="ECO:0000313" key="3">
    <source>
        <dbReference type="Proteomes" id="UP000053424"/>
    </source>
</evidence>
<dbReference type="EMBL" id="KN831772">
    <property type="protein sequence ID" value="KIM45621.1"/>
    <property type="molecule type" value="Genomic_DNA"/>
</dbReference>
<name>A0A0C3CPD7_HEBCY</name>
<organism evidence="2 3">
    <name type="scientific">Hebeloma cylindrosporum</name>
    <dbReference type="NCBI Taxonomy" id="76867"/>
    <lineage>
        <taxon>Eukaryota</taxon>
        <taxon>Fungi</taxon>
        <taxon>Dikarya</taxon>
        <taxon>Basidiomycota</taxon>
        <taxon>Agaricomycotina</taxon>
        <taxon>Agaricomycetes</taxon>
        <taxon>Agaricomycetidae</taxon>
        <taxon>Agaricales</taxon>
        <taxon>Agaricineae</taxon>
        <taxon>Hymenogastraceae</taxon>
        <taxon>Hebeloma</taxon>
    </lineage>
</organism>
<evidence type="ECO:0000256" key="1">
    <source>
        <dbReference type="SAM" id="MobiDB-lite"/>
    </source>
</evidence>
<sequence>MTSEMQAEGVNRIGDISSKIREAIRKALPSGSEQFMTVMVPGKVVTYGESCSFCHQDYTVNSDNVTLPLRTELNQAILCDDMPTFSPVQLGPTGRSVARSYANTISKLVSAQTNIGSDPAKEMTEDQRRYKKAMDFLTQEQPAKDGLTLIELYTAKQSKYTKVVAEKNAAFNKALIDAKEATKNDPKPKEAAKEHYDRFVQEHARTWRNYVQAAYMDWVVSGKKEEVEYWFSVVDQDSALSRVEQSKEIMRWAVVQDTDGSCEYQKVKLEPSDWANLCQTKMKSGTNQTRTVEWYTFEISRLEQLNSMLGQMMANPPKFPPGTDGVKEEEAAKAALDTQMQKYLDKRQAYLTTPAPEKDKAPKSADGNAPASSPTARDEAFKAMEVEKKALLTAEENYHKFKMARLTAESKAAQNTLIDDITKKDGGSLQAQINTNLSRIADLKKGMQTEMARVGNSAEGGVVDQIAADAGIPRPLPDPQQADPNTPGKLADPFTPITVEVSASTDSKTTSTSATSYSAGVSASYGLLSVDASIEHSEAHSKATADLANSSVKVSFEVMRVDIHRNWLRPELFYDEDLVPGPGINISPGFSRIRQIIENQSADPAVQQKIKDDVATFGNFAYYPTAFLVACNVVLEITGNTSSLSTYMNTSSTSAKIGVSYGPFSCNASGSTSNTDTGSNCKTTASGCRIEVKAPQIIGWVSQMVPALPRLAHQA</sequence>
<feature type="region of interest" description="Disordered" evidence="1">
    <location>
        <begin position="470"/>
        <end position="493"/>
    </location>
</feature>
<feature type="region of interest" description="Disordered" evidence="1">
    <location>
        <begin position="354"/>
        <end position="378"/>
    </location>
</feature>
<accession>A0A0C3CPD7</accession>
<keyword evidence="3" id="KW-1185">Reference proteome</keyword>
<dbReference type="HOGENOM" id="CLU_026027_0_0_1"/>
<reference evidence="3" key="2">
    <citation type="submission" date="2015-01" db="EMBL/GenBank/DDBJ databases">
        <title>Evolutionary Origins and Diversification of the Mycorrhizal Mutualists.</title>
        <authorList>
            <consortium name="DOE Joint Genome Institute"/>
            <consortium name="Mycorrhizal Genomics Consortium"/>
            <person name="Kohler A."/>
            <person name="Kuo A."/>
            <person name="Nagy L.G."/>
            <person name="Floudas D."/>
            <person name="Copeland A."/>
            <person name="Barry K.W."/>
            <person name="Cichocki N."/>
            <person name="Veneault-Fourrey C."/>
            <person name="LaButti K."/>
            <person name="Lindquist E.A."/>
            <person name="Lipzen A."/>
            <person name="Lundell T."/>
            <person name="Morin E."/>
            <person name="Murat C."/>
            <person name="Riley R."/>
            <person name="Ohm R."/>
            <person name="Sun H."/>
            <person name="Tunlid A."/>
            <person name="Henrissat B."/>
            <person name="Grigoriev I.V."/>
            <person name="Hibbett D.S."/>
            <person name="Martin F."/>
        </authorList>
    </citation>
    <scope>NUCLEOTIDE SEQUENCE [LARGE SCALE GENOMIC DNA]</scope>
    <source>
        <strain evidence="3">h7</strain>
    </source>
</reference>
<dbReference type="AlphaFoldDB" id="A0A0C3CPD7"/>
<protein>
    <submittedName>
        <fullName evidence="2">Uncharacterized protein</fullName>
    </submittedName>
</protein>
<reference evidence="2 3" key="1">
    <citation type="submission" date="2014-04" db="EMBL/GenBank/DDBJ databases">
        <authorList>
            <consortium name="DOE Joint Genome Institute"/>
            <person name="Kuo A."/>
            <person name="Gay G."/>
            <person name="Dore J."/>
            <person name="Kohler A."/>
            <person name="Nagy L.G."/>
            <person name="Floudas D."/>
            <person name="Copeland A."/>
            <person name="Barry K.W."/>
            <person name="Cichocki N."/>
            <person name="Veneault-Fourrey C."/>
            <person name="LaButti K."/>
            <person name="Lindquist E.A."/>
            <person name="Lipzen A."/>
            <person name="Lundell T."/>
            <person name="Morin E."/>
            <person name="Murat C."/>
            <person name="Sun H."/>
            <person name="Tunlid A."/>
            <person name="Henrissat B."/>
            <person name="Grigoriev I.V."/>
            <person name="Hibbett D.S."/>
            <person name="Martin F."/>
            <person name="Nordberg H.P."/>
            <person name="Cantor M.N."/>
            <person name="Hua S.X."/>
        </authorList>
    </citation>
    <scope>NUCLEOTIDE SEQUENCE [LARGE SCALE GENOMIC DNA]</scope>
    <source>
        <strain evidence="3">h7</strain>
    </source>
</reference>
<proteinExistence type="predicted"/>
<dbReference type="Proteomes" id="UP000053424">
    <property type="component" value="Unassembled WGS sequence"/>
</dbReference>